<dbReference type="SMART" id="SM00448">
    <property type="entry name" value="REC"/>
    <property type="match status" value="1"/>
</dbReference>
<dbReference type="RefSeq" id="WP_012158541.1">
    <property type="nucleotide sequence ID" value="NC_009922.1"/>
</dbReference>
<feature type="DNA-binding region" description="OmpR/PhoB-type" evidence="7">
    <location>
        <begin position="125"/>
        <end position="219"/>
    </location>
</feature>
<dbReference type="Proteomes" id="UP000000269">
    <property type="component" value="Chromosome"/>
</dbReference>
<dbReference type="EMBL" id="CP000853">
    <property type="protein sequence ID" value="ABW18227.1"/>
    <property type="molecule type" value="Genomic_DNA"/>
</dbReference>
<keyword evidence="3 7" id="KW-0238">DNA-binding</keyword>
<evidence type="ECO:0000256" key="6">
    <source>
        <dbReference type="PROSITE-ProRule" id="PRU00169"/>
    </source>
</evidence>
<evidence type="ECO:0000256" key="5">
    <source>
        <dbReference type="ARBA" id="ARBA00024867"/>
    </source>
</evidence>
<dbReference type="GO" id="GO:0006355">
    <property type="term" value="P:regulation of DNA-templated transcription"/>
    <property type="evidence" value="ECO:0007669"/>
    <property type="project" value="InterPro"/>
</dbReference>
<name>A8MM60_ALKOO</name>
<keyword evidence="6" id="KW-0597">Phosphoprotein</keyword>
<accession>A8MM60</accession>
<dbReference type="InterPro" id="IPR039420">
    <property type="entry name" value="WalR-like"/>
</dbReference>
<comment type="function">
    <text evidence="5">May play the central regulatory role in sporulation. It may be an element of the effector pathway responsible for the activation of sporulation genes in response to nutritional stress. Spo0A may act in concert with spo0H (a sigma factor) to control the expression of some genes that are critical to the sporulation process.</text>
</comment>
<dbReference type="PROSITE" id="PS50110">
    <property type="entry name" value="RESPONSE_REGULATORY"/>
    <property type="match status" value="1"/>
</dbReference>
<dbReference type="eggNOG" id="COG0745">
    <property type="taxonomic scope" value="Bacteria"/>
</dbReference>
<evidence type="ECO:0000259" key="9">
    <source>
        <dbReference type="PROSITE" id="PS51755"/>
    </source>
</evidence>
<dbReference type="SMART" id="SM00862">
    <property type="entry name" value="Trans_reg_C"/>
    <property type="match status" value="1"/>
</dbReference>
<dbReference type="GO" id="GO:0000156">
    <property type="term" value="F:phosphorelay response regulator activity"/>
    <property type="evidence" value="ECO:0007669"/>
    <property type="project" value="TreeGrafter"/>
</dbReference>
<dbReference type="HOGENOM" id="CLU_000445_30_4_9"/>
<evidence type="ECO:0000256" key="3">
    <source>
        <dbReference type="ARBA" id="ARBA00023125"/>
    </source>
</evidence>
<feature type="domain" description="OmpR/PhoB-type" evidence="9">
    <location>
        <begin position="125"/>
        <end position="219"/>
    </location>
</feature>
<dbReference type="STRING" id="350688.Clos_0667"/>
<dbReference type="CDD" id="cd00383">
    <property type="entry name" value="trans_reg_C"/>
    <property type="match status" value="1"/>
</dbReference>
<dbReference type="PANTHER" id="PTHR48111:SF24">
    <property type="entry name" value="TRANSCRIPTIONAL REGULATORY PROTEIN CSSR"/>
    <property type="match status" value="1"/>
</dbReference>
<dbReference type="Gene3D" id="3.40.50.2300">
    <property type="match status" value="1"/>
</dbReference>
<dbReference type="Pfam" id="PF00486">
    <property type="entry name" value="Trans_reg_C"/>
    <property type="match status" value="1"/>
</dbReference>
<evidence type="ECO:0000256" key="1">
    <source>
        <dbReference type="ARBA" id="ARBA00018672"/>
    </source>
</evidence>
<dbReference type="GO" id="GO:0005829">
    <property type="term" value="C:cytosol"/>
    <property type="evidence" value="ECO:0007669"/>
    <property type="project" value="TreeGrafter"/>
</dbReference>
<dbReference type="Pfam" id="PF00072">
    <property type="entry name" value="Response_reg"/>
    <property type="match status" value="1"/>
</dbReference>
<dbReference type="InterPro" id="IPR011006">
    <property type="entry name" value="CheY-like_superfamily"/>
</dbReference>
<dbReference type="AlphaFoldDB" id="A8MM60"/>
<dbReference type="GO" id="GO:0032993">
    <property type="term" value="C:protein-DNA complex"/>
    <property type="evidence" value="ECO:0007669"/>
    <property type="project" value="TreeGrafter"/>
</dbReference>
<dbReference type="KEGG" id="aoe:Clos_0667"/>
<dbReference type="Gene3D" id="1.10.10.10">
    <property type="entry name" value="Winged helix-like DNA-binding domain superfamily/Winged helix DNA-binding domain"/>
    <property type="match status" value="1"/>
</dbReference>
<dbReference type="Gene3D" id="6.10.250.690">
    <property type="match status" value="1"/>
</dbReference>
<dbReference type="SUPFAM" id="SSF52172">
    <property type="entry name" value="CheY-like"/>
    <property type="match status" value="1"/>
</dbReference>
<evidence type="ECO:0000256" key="7">
    <source>
        <dbReference type="PROSITE-ProRule" id="PRU01091"/>
    </source>
</evidence>
<dbReference type="OrthoDB" id="9790454at2"/>
<protein>
    <recommendedName>
        <fullName evidence="1">Stage 0 sporulation protein A homolog</fullName>
    </recommendedName>
</protein>
<dbReference type="InterPro" id="IPR001789">
    <property type="entry name" value="Sig_transdc_resp-reg_receiver"/>
</dbReference>
<sequence length="220" mass="25448">MKKIFLVEDEKLLVDLLTSYIMEAGYCIKSFHNGLDAKNSILEKPDLWVLDIMLPGMDGYALIKEIKSKTPDVPVIFMSARNAELDRVVGLEMGGDDYLPKPFLPRELVLRINRILSADKKQQEKTIVQIGPYIFYRERRIISGDQEDITLTVKEYELLDFLINNNEKAMSRTDILDNVWGVDYIGSERVVDDTLRRLRKKLPNLPLETIYGYGYILKLE</sequence>
<keyword evidence="4" id="KW-0804">Transcription</keyword>
<gene>
    <name evidence="10" type="ordered locus">Clos_0667</name>
</gene>
<feature type="modified residue" description="4-aspartylphosphate" evidence="6">
    <location>
        <position position="51"/>
    </location>
</feature>
<evidence type="ECO:0000313" key="11">
    <source>
        <dbReference type="Proteomes" id="UP000000269"/>
    </source>
</evidence>
<evidence type="ECO:0000313" key="10">
    <source>
        <dbReference type="EMBL" id="ABW18227.1"/>
    </source>
</evidence>
<dbReference type="GO" id="GO:0000976">
    <property type="term" value="F:transcription cis-regulatory region binding"/>
    <property type="evidence" value="ECO:0007669"/>
    <property type="project" value="TreeGrafter"/>
</dbReference>
<dbReference type="InterPro" id="IPR001867">
    <property type="entry name" value="OmpR/PhoB-type_DNA-bd"/>
</dbReference>
<organism evidence="10 11">
    <name type="scientific">Alkaliphilus oremlandii (strain OhILAs)</name>
    <name type="common">Clostridium oremlandii (strain OhILAs)</name>
    <dbReference type="NCBI Taxonomy" id="350688"/>
    <lineage>
        <taxon>Bacteria</taxon>
        <taxon>Bacillati</taxon>
        <taxon>Bacillota</taxon>
        <taxon>Clostridia</taxon>
        <taxon>Peptostreptococcales</taxon>
        <taxon>Natronincolaceae</taxon>
        <taxon>Alkaliphilus</taxon>
    </lineage>
</organism>
<dbReference type="PROSITE" id="PS51755">
    <property type="entry name" value="OMPR_PHOB"/>
    <property type="match status" value="1"/>
</dbReference>
<dbReference type="PANTHER" id="PTHR48111">
    <property type="entry name" value="REGULATOR OF RPOS"/>
    <property type="match status" value="1"/>
</dbReference>
<evidence type="ECO:0000259" key="8">
    <source>
        <dbReference type="PROSITE" id="PS50110"/>
    </source>
</evidence>
<evidence type="ECO:0000256" key="4">
    <source>
        <dbReference type="ARBA" id="ARBA00023163"/>
    </source>
</evidence>
<keyword evidence="11" id="KW-1185">Reference proteome</keyword>
<feature type="domain" description="Response regulatory" evidence="8">
    <location>
        <begin position="3"/>
        <end position="116"/>
    </location>
</feature>
<proteinExistence type="predicted"/>
<keyword evidence="2" id="KW-0805">Transcription regulation</keyword>
<dbReference type="InterPro" id="IPR036388">
    <property type="entry name" value="WH-like_DNA-bd_sf"/>
</dbReference>
<reference evidence="11" key="1">
    <citation type="submission" date="2007-10" db="EMBL/GenBank/DDBJ databases">
        <title>Complete genome of Alkaliphilus oremlandii OhILAs.</title>
        <authorList>
            <person name="Copeland A."/>
            <person name="Lucas S."/>
            <person name="Lapidus A."/>
            <person name="Barry K."/>
            <person name="Detter J.C."/>
            <person name="Glavina del Rio T."/>
            <person name="Hammon N."/>
            <person name="Israni S."/>
            <person name="Dalin E."/>
            <person name="Tice H."/>
            <person name="Pitluck S."/>
            <person name="Chain P."/>
            <person name="Malfatti S."/>
            <person name="Shin M."/>
            <person name="Vergez L."/>
            <person name="Schmutz J."/>
            <person name="Larimer F."/>
            <person name="Land M."/>
            <person name="Hauser L."/>
            <person name="Kyrpides N."/>
            <person name="Mikhailova N."/>
            <person name="Stolz J.F."/>
            <person name="Dawson A."/>
            <person name="Fisher E."/>
            <person name="Crable B."/>
            <person name="Perera E."/>
            <person name="Lisak J."/>
            <person name="Ranganathan M."/>
            <person name="Basu P."/>
            <person name="Richardson P."/>
        </authorList>
    </citation>
    <scope>NUCLEOTIDE SEQUENCE [LARGE SCALE GENOMIC DNA]</scope>
    <source>
        <strain evidence="11">OhILAs</strain>
    </source>
</reference>
<evidence type="ECO:0000256" key="2">
    <source>
        <dbReference type="ARBA" id="ARBA00023015"/>
    </source>
</evidence>